<feature type="domain" description="AB hydrolase-1" evidence="2">
    <location>
        <begin position="22"/>
        <end position="258"/>
    </location>
</feature>
<dbReference type="RefSeq" id="WP_310308863.1">
    <property type="nucleotide sequence ID" value="NZ_JAVDSG010000001.1"/>
</dbReference>
<dbReference type="EMBL" id="JAVDSG010000001">
    <property type="protein sequence ID" value="MDR6595786.1"/>
    <property type="molecule type" value="Genomic_DNA"/>
</dbReference>
<dbReference type="Gene3D" id="3.40.50.1820">
    <property type="entry name" value="alpha/beta hydrolase"/>
    <property type="match status" value="1"/>
</dbReference>
<dbReference type="InterPro" id="IPR029058">
    <property type="entry name" value="AB_hydrolase_fold"/>
</dbReference>
<name>A0ABU1PYS4_9PSEU</name>
<proteinExistence type="predicted"/>
<dbReference type="Pfam" id="PF12697">
    <property type="entry name" value="Abhydrolase_6"/>
    <property type="match status" value="1"/>
</dbReference>
<dbReference type="InterPro" id="IPR050266">
    <property type="entry name" value="AB_hydrolase_sf"/>
</dbReference>
<evidence type="ECO:0000313" key="3">
    <source>
        <dbReference type="EMBL" id="MDR6595786.1"/>
    </source>
</evidence>
<gene>
    <name evidence="3" type="ORF">J2S66_004170</name>
</gene>
<dbReference type="PRINTS" id="PR00412">
    <property type="entry name" value="EPOXHYDRLASE"/>
</dbReference>
<keyword evidence="1" id="KW-0378">Hydrolase</keyword>
<evidence type="ECO:0000256" key="1">
    <source>
        <dbReference type="ARBA" id="ARBA00022801"/>
    </source>
</evidence>
<comment type="caution">
    <text evidence="3">The sequence shown here is derived from an EMBL/GenBank/DDBJ whole genome shotgun (WGS) entry which is preliminary data.</text>
</comment>
<dbReference type="PANTHER" id="PTHR43798:SF31">
    <property type="entry name" value="AB HYDROLASE SUPERFAMILY PROTEIN YCLE"/>
    <property type="match status" value="1"/>
</dbReference>
<dbReference type="SUPFAM" id="SSF53474">
    <property type="entry name" value="alpha/beta-Hydrolases"/>
    <property type="match status" value="1"/>
</dbReference>
<evidence type="ECO:0000259" key="2">
    <source>
        <dbReference type="Pfam" id="PF12697"/>
    </source>
</evidence>
<dbReference type="Proteomes" id="UP001268819">
    <property type="component" value="Unassembled WGS sequence"/>
</dbReference>
<organism evidence="3 4">
    <name type="scientific">Saccharothrix longispora</name>
    <dbReference type="NCBI Taxonomy" id="33920"/>
    <lineage>
        <taxon>Bacteria</taxon>
        <taxon>Bacillati</taxon>
        <taxon>Actinomycetota</taxon>
        <taxon>Actinomycetes</taxon>
        <taxon>Pseudonocardiales</taxon>
        <taxon>Pseudonocardiaceae</taxon>
        <taxon>Saccharothrix</taxon>
    </lineage>
</organism>
<dbReference type="InterPro" id="IPR000073">
    <property type="entry name" value="AB_hydrolase_1"/>
</dbReference>
<accession>A0ABU1PYS4</accession>
<keyword evidence="4" id="KW-1185">Reference proteome</keyword>
<dbReference type="PRINTS" id="PR00111">
    <property type="entry name" value="ABHYDROLASE"/>
</dbReference>
<protein>
    <submittedName>
        <fullName evidence="3">Pimeloyl-ACP methyl ester carboxylesterase</fullName>
    </submittedName>
</protein>
<dbReference type="PANTHER" id="PTHR43798">
    <property type="entry name" value="MONOACYLGLYCEROL LIPASE"/>
    <property type="match status" value="1"/>
</dbReference>
<dbReference type="InterPro" id="IPR000639">
    <property type="entry name" value="Epox_hydrolase-like"/>
</dbReference>
<reference evidence="3 4" key="1">
    <citation type="submission" date="2023-07" db="EMBL/GenBank/DDBJ databases">
        <title>Sequencing the genomes of 1000 actinobacteria strains.</title>
        <authorList>
            <person name="Klenk H.-P."/>
        </authorList>
    </citation>
    <scope>NUCLEOTIDE SEQUENCE [LARGE SCALE GENOMIC DNA]</scope>
    <source>
        <strain evidence="3 4">DSM 43749</strain>
    </source>
</reference>
<evidence type="ECO:0000313" key="4">
    <source>
        <dbReference type="Proteomes" id="UP001268819"/>
    </source>
</evidence>
<sequence length="266" mass="28157">MPVVALNGINLSYQVDGEGDLVVLVMGTGSPGRVWHAHQVPALRAAGFRVATFDNRGIPPTDECASGMRLADLVGDTAALVESLGGRAHVVGTSLGARVAQELALARPDLVSRVVLLATAGRDDPLQLALSRGERALHDQGVALPPEYHAAVSAVLNLSPATLRDPVAARDWLDVLEYAGPSTGKGVRAQLELDDFGDRLAAYRDITAPCLVVGFADDRVLPPHLAREVADAIPGARYEEVADAGHYGFLERPEAVNRLVVDFLRA</sequence>